<feature type="transmembrane region" description="Helical" evidence="2">
    <location>
        <begin position="181"/>
        <end position="199"/>
    </location>
</feature>
<feature type="transmembrane region" description="Helical" evidence="2">
    <location>
        <begin position="211"/>
        <end position="230"/>
    </location>
</feature>
<feature type="transmembrane region" description="Helical" evidence="2">
    <location>
        <begin position="301"/>
        <end position="323"/>
    </location>
</feature>
<keyword evidence="4" id="KW-1185">Reference proteome</keyword>
<feature type="transmembrane region" description="Helical" evidence="2">
    <location>
        <begin position="269"/>
        <end position="294"/>
    </location>
</feature>
<feature type="transmembrane region" description="Helical" evidence="2">
    <location>
        <begin position="239"/>
        <end position="263"/>
    </location>
</feature>
<feature type="transmembrane region" description="Helical" evidence="2">
    <location>
        <begin position="45"/>
        <end position="66"/>
    </location>
</feature>
<name>A0A812DNR2_ACAPH</name>
<evidence type="ECO:0000313" key="3">
    <source>
        <dbReference type="EMBL" id="CAE1306172.1"/>
    </source>
</evidence>
<protein>
    <submittedName>
        <fullName evidence="3">Uncharacterized protein</fullName>
    </submittedName>
</protein>
<evidence type="ECO:0000256" key="2">
    <source>
        <dbReference type="SAM" id="Phobius"/>
    </source>
</evidence>
<reference evidence="3" key="1">
    <citation type="submission" date="2021-01" db="EMBL/GenBank/DDBJ databases">
        <authorList>
            <person name="Li R."/>
            <person name="Bekaert M."/>
        </authorList>
    </citation>
    <scope>NUCLEOTIDE SEQUENCE</scope>
    <source>
        <strain evidence="3">Farmed</strain>
    </source>
</reference>
<evidence type="ECO:0000313" key="4">
    <source>
        <dbReference type="Proteomes" id="UP000597762"/>
    </source>
</evidence>
<evidence type="ECO:0000256" key="1">
    <source>
        <dbReference type="SAM" id="MobiDB-lite"/>
    </source>
</evidence>
<keyword evidence="2" id="KW-0812">Transmembrane</keyword>
<gene>
    <name evidence="3" type="ORF">SPHA_58459</name>
</gene>
<keyword evidence="2" id="KW-1133">Transmembrane helix</keyword>
<sequence>MKKSRPWQPHLISYILFSLHFSLSSFSFSFFVSLSLSFFSLSLRFSLSLFFFLSLRFFSLSLSTFLPLSLFKSQSSVTNDGSLSRIFDSSEKQTEIIEDSVRHWEDTGQATHCVIFAGTEVQLPKQETSEAIKDQPITCGYTRADDKSQHSPQINHDRDTLPAPRDGLSTSYDNSPTNVNTVQFFLSLFFFFLFYRFSLPFPLSRVVSNSFFFGFLFIFLFFIVFLFLFFNDGSFYCSFLFFFFSFCNFFRSFFFSCFLFSSIPFTRSFSLLFTYLSLHFYFSSFLSLFFFFFFSSFPPRLVIFLLVFLFFSFSLSPLSLLVFSNLSFLEL</sequence>
<organism evidence="3 4">
    <name type="scientific">Acanthosepion pharaonis</name>
    <name type="common">Pharaoh cuttlefish</name>
    <name type="synonym">Sepia pharaonis</name>
    <dbReference type="NCBI Taxonomy" id="158019"/>
    <lineage>
        <taxon>Eukaryota</taxon>
        <taxon>Metazoa</taxon>
        <taxon>Spiralia</taxon>
        <taxon>Lophotrochozoa</taxon>
        <taxon>Mollusca</taxon>
        <taxon>Cephalopoda</taxon>
        <taxon>Coleoidea</taxon>
        <taxon>Decapodiformes</taxon>
        <taxon>Sepiida</taxon>
        <taxon>Sepiina</taxon>
        <taxon>Sepiidae</taxon>
        <taxon>Acanthosepion</taxon>
    </lineage>
</organism>
<dbReference type="Proteomes" id="UP000597762">
    <property type="component" value="Unassembled WGS sequence"/>
</dbReference>
<dbReference type="AlphaFoldDB" id="A0A812DNR2"/>
<feature type="region of interest" description="Disordered" evidence="1">
    <location>
        <begin position="143"/>
        <end position="163"/>
    </location>
</feature>
<feature type="transmembrane region" description="Helical" evidence="2">
    <location>
        <begin position="12"/>
        <end position="39"/>
    </location>
</feature>
<proteinExistence type="predicted"/>
<keyword evidence="2" id="KW-0472">Membrane</keyword>
<feature type="compositionally biased region" description="Basic and acidic residues" evidence="1">
    <location>
        <begin position="143"/>
        <end position="160"/>
    </location>
</feature>
<dbReference type="EMBL" id="CAHIKZ030003999">
    <property type="protein sequence ID" value="CAE1306172.1"/>
    <property type="molecule type" value="Genomic_DNA"/>
</dbReference>
<accession>A0A812DNR2</accession>
<comment type="caution">
    <text evidence="3">The sequence shown here is derived from an EMBL/GenBank/DDBJ whole genome shotgun (WGS) entry which is preliminary data.</text>
</comment>